<name>A0ACC6PLI6_9ACTN</name>
<accession>A0ACC6PLI6</accession>
<keyword evidence="2" id="KW-1185">Reference proteome</keyword>
<organism evidence="1 2">
    <name type="scientific">Streptomyces achmelvichensis</name>
    <dbReference type="NCBI Taxonomy" id="3134111"/>
    <lineage>
        <taxon>Bacteria</taxon>
        <taxon>Bacillati</taxon>
        <taxon>Actinomycetota</taxon>
        <taxon>Actinomycetes</taxon>
        <taxon>Kitasatosporales</taxon>
        <taxon>Streptomycetaceae</taxon>
        <taxon>Streptomyces</taxon>
    </lineage>
</organism>
<reference evidence="1" key="1">
    <citation type="submission" date="2024-03" db="EMBL/GenBank/DDBJ databases">
        <title>Novel Streptomyces species of biotechnological and ecological value are a feature of Machair soil.</title>
        <authorList>
            <person name="Prole J.R."/>
            <person name="Goodfellow M."/>
            <person name="Allenby N."/>
            <person name="Ward A.C."/>
        </authorList>
    </citation>
    <scope>NUCLEOTIDE SEQUENCE</scope>
    <source>
        <strain evidence="1">MS2.AVA.5</strain>
    </source>
</reference>
<proteinExistence type="predicted"/>
<evidence type="ECO:0000313" key="2">
    <source>
        <dbReference type="Proteomes" id="UP001377168"/>
    </source>
</evidence>
<gene>
    <name evidence="1" type="ORF">WKI67_02075</name>
</gene>
<sequence length="83" mass="8907">MNATQLDQAFAVIDADKNGFVTLAEITSALEGRGIPHDAGSMDTAFRKLDRDGDGRLSQAEFSGFQEEPFKSSFAPTLAKLLA</sequence>
<evidence type="ECO:0000313" key="1">
    <source>
        <dbReference type="EMBL" id="MEJ8632252.1"/>
    </source>
</evidence>
<comment type="caution">
    <text evidence="1">The sequence shown here is derived from an EMBL/GenBank/DDBJ whole genome shotgun (WGS) entry which is preliminary data.</text>
</comment>
<dbReference type="EMBL" id="JBBKAJ010000011">
    <property type="protein sequence ID" value="MEJ8632252.1"/>
    <property type="molecule type" value="Genomic_DNA"/>
</dbReference>
<dbReference type="Proteomes" id="UP001377168">
    <property type="component" value="Unassembled WGS sequence"/>
</dbReference>
<protein>
    <submittedName>
        <fullName evidence="1">EF-hand domain-containing protein</fullName>
    </submittedName>
</protein>